<dbReference type="RefSeq" id="WP_073375612.1">
    <property type="nucleotide sequence ID" value="NZ_FQXS01000010.1"/>
</dbReference>
<organism evidence="2 3">
    <name type="scientific">Desulfofustis glycolicus DSM 9705</name>
    <dbReference type="NCBI Taxonomy" id="1121409"/>
    <lineage>
        <taxon>Bacteria</taxon>
        <taxon>Pseudomonadati</taxon>
        <taxon>Thermodesulfobacteriota</taxon>
        <taxon>Desulfobulbia</taxon>
        <taxon>Desulfobulbales</taxon>
        <taxon>Desulfocapsaceae</taxon>
        <taxon>Desulfofustis</taxon>
    </lineage>
</organism>
<keyword evidence="3" id="KW-1185">Reference proteome</keyword>
<dbReference type="EMBL" id="FQXS01000010">
    <property type="protein sequence ID" value="SHH80123.1"/>
    <property type="molecule type" value="Genomic_DNA"/>
</dbReference>
<dbReference type="AlphaFoldDB" id="A0A1M5VYX5"/>
<gene>
    <name evidence="2" type="ORF">SAMN02745124_01953</name>
</gene>
<protein>
    <submittedName>
        <fullName evidence="2">Uncharacterized protein</fullName>
    </submittedName>
</protein>
<evidence type="ECO:0000313" key="3">
    <source>
        <dbReference type="Proteomes" id="UP000184139"/>
    </source>
</evidence>
<sequence length="103" mass="11613">MRKGDSVMADHPDSRGRESVRFYGVVQEITKAGGVIIKTADGSLIDRHVNAIAVYIQPPSNWQELYEQQTVSSSRKQTMMVRRSYARQRKLSSPDVDFNPTNG</sequence>
<reference evidence="2 3" key="1">
    <citation type="submission" date="2016-11" db="EMBL/GenBank/DDBJ databases">
        <authorList>
            <person name="Jaros S."/>
            <person name="Januszkiewicz K."/>
            <person name="Wedrychowicz H."/>
        </authorList>
    </citation>
    <scope>NUCLEOTIDE SEQUENCE [LARGE SCALE GENOMIC DNA]</scope>
    <source>
        <strain evidence="2 3">DSM 9705</strain>
    </source>
</reference>
<proteinExistence type="predicted"/>
<accession>A0A1M5VYX5</accession>
<evidence type="ECO:0000313" key="2">
    <source>
        <dbReference type="EMBL" id="SHH80123.1"/>
    </source>
</evidence>
<evidence type="ECO:0000256" key="1">
    <source>
        <dbReference type="SAM" id="MobiDB-lite"/>
    </source>
</evidence>
<feature type="region of interest" description="Disordered" evidence="1">
    <location>
        <begin position="72"/>
        <end position="103"/>
    </location>
</feature>
<name>A0A1M5VYX5_9BACT</name>
<dbReference type="Proteomes" id="UP000184139">
    <property type="component" value="Unassembled WGS sequence"/>
</dbReference>
<dbReference type="OrthoDB" id="5432365at2"/>